<protein>
    <submittedName>
        <fullName evidence="1">Uncharacterized protein</fullName>
    </submittedName>
</protein>
<dbReference type="AlphaFoldDB" id="A0A0V1N865"/>
<comment type="caution">
    <text evidence="1">The sequence shown here is derived from an EMBL/GenBank/DDBJ whole genome shotgun (WGS) entry which is preliminary data.</text>
</comment>
<name>A0A0V1N865_9BILA</name>
<dbReference type="EMBL" id="JYDO01000004">
    <property type="protein sequence ID" value="KRZ80044.1"/>
    <property type="molecule type" value="Genomic_DNA"/>
</dbReference>
<reference evidence="1 2" key="1">
    <citation type="submission" date="2015-01" db="EMBL/GenBank/DDBJ databases">
        <title>Evolution of Trichinella species and genotypes.</title>
        <authorList>
            <person name="Korhonen P.K."/>
            <person name="Edoardo P."/>
            <person name="Giuseppe L.R."/>
            <person name="Gasser R.B."/>
        </authorList>
    </citation>
    <scope>NUCLEOTIDE SEQUENCE [LARGE SCALE GENOMIC DNA]</scope>
    <source>
        <strain evidence="1">ISS1980</strain>
    </source>
</reference>
<proteinExistence type="predicted"/>
<sequence length="123" mass="14303">MSALVRSLKRTNHNNNYEICAEVNRSICFTIQSHRSYPYECLCGEQQRNCHPGQKLFMIKSRSVRNERLAREDPRPVQQIYDKLTSSASTSLETAGHFLVWHQVQNIMDNSQDQKCPPHPETQ</sequence>
<accession>A0A0V1N865</accession>
<gene>
    <name evidence="1" type="ORF">T10_13116</name>
</gene>
<keyword evidence="2" id="KW-1185">Reference proteome</keyword>
<evidence type="ECO:0000313" key="2">
    <source>
        <dbReference type="Proteomes" id="UP000054843"/>
    </source>
</evidence>
<dbReference type="Proteomes" id="UP000054843">
    <property type="component" value="Unassembled WGS sequence"/>
</dbReference>
<evidence type="ECO:0000313" key="1">
    <source>
        <dbReference type="EMBL" id="KRZ80044.1"/>
    </source>
</evidence>
<organism evidence="1 2">
    <name type="scientific">Trichinella papuae</name>
    <dbReference type="NCBI Taxonomy" id="268474"/>
    <lineage>
        <taxon>Eukaryota</taxon>
        <taxon>Metazoa</taxon>
        <taxon>Ecdysozoa</taxon>
        <taxon>Nematoda</taxon>
        <taxon>Enoplea</taxon>
        <taxon>Dorylaimia</taxon>
        <taxon>Trichinellida</taxon>
        <taxon>Trichinellidae</taxon>
        <taxon>Trichinella</taxon>
    </lineage>
</organism>